<dbReference type="PANTHER" id="PTHR42731:SF1">
    <property type="entry name" value="RADICAL SAM DOMAIN PROTEIN"/>
    <property type="match status" value="1"/>
</dbReference>
<dbReference type="InterPro" id="IPR023404">
    <property type="entry name" value="rSAM_horseshoe"/>
</dbReference>
<dbReference type="AlphaFoldDB" id="A0A2M7T6H2"/>
<dbReference type="InterPro" id="IPR007197">
    <property type="entry name" value="rSAM"/>
</dbReference>
<dbReference type="SMART" id="SM00729">
    <property type="entry name" value="Elp3"/>
    <property type="match status" value="1"/>
</dbReference>
<dbReference type="InterPro" id="IPR058240">
    <property type="entry name" value="rSAM_sf"/>
</dbReference>
<proteinExistence type="predicted"/>
<dbReference type="Gene3D" id="3.80.30.20">
    <property type="entry name" value="tm_1862 like domain"/>
    <property type="match status" value="1"/>
</dbReference>
<dbReference type="GO" id="GO:0003824">
    <property type="term" value="F:catalytic activity"/>
    <property type="evidence" value="ECO:0007669"/>
    <property type="project" value="InterPro"/>
</dbReference>
<dbReference type="SFLD" id="SFLDS00029">
    <property type="entry name" value="Radical_SAM"/>
    <property type="match status" value="1"/>
</dbReference>
<dbReference type="EMBL" id="PFNG01000204">
    <property type="protein sequence ID" value="PIZ36408.1"/>
    <property type="molecule type" value="Genomic_DNA"/>
</dbReference>
<dbReference type="InterPro" id="IPR045784">
    <property type="entry name" value="Radical_SAM_N2"/>
</dbReference>
<dbReference type="InterPro" id="IPR006058">
    <property type="entry name" value="2Fe2S_fd_BS"/>
</dbReference>
<dbReference type="SFLD" id="SFLDG01082">
    <property type="entry name" value="B12-binding_domain_containing"/>
    <property type="match status" value="1"/>
</dbReference>
<feature type="domain" description="Radical SAM core" evidence="1">
    <location>
        <begin position="266"/>
        <end position="496"/>
    </location>
</feature>
<dbReference type="PROSITE" id="PS51918">
    <property type="entry name" value="RADICAL_SAM"/>
    <property type="match status" value="1"/>
</dbReference>
<dbReference type="Pfam" id="PF19864">
    <property type="entry name" value="Radical_SAM_N2"/>
    <property type="match status" value="1"/>
</dbReference>
<dbReference type="PROSITE" id="PS00197">
    <property type="entry name" value="2FE2S_FER_1"/>
    <property type="match status" value="1"/>
</dbReference>
<dbReference type="InterPro" id="IPR006638">
    <property type="entry name" value="Elp3/MiaA/NifB-like_rSAM"/>
</dbReference>
<dbReference type="RefSeq" id="WP_286977222.1">
    <property type="nucleotide sequence ID" value="NZ_PEXG01000193.1"/>
</dbReference>
<accession>A0A2M7T6H2</accession>
<evidence type="ECO:0000313" key="2">
    <source>
        <dbReference type="EMBL" id="PIZ36408.1"/>
    </source>
</evidence>
<evidence type="ECO:0000259" key="1">
    <source>
        <dbReference type="PROSITE" id="PS51918"/>
    </source>
</evidence>
<comment type="caution">
    <text evidence="2">The sequence shown here is derived from an EMBL/GenBank/DDBJ whole genome shotgun (WGS) entry which is preliminary data.</text>
</comment>
<dbReference type="CDD" id="cd01335">
    <property type="entry name" value="Radical_SAM"/>
    <property type="match status" value="1"/>
</dbReference>
<gene>
    <name evidence="2" type="ORF">COY37_08675</name>
</gene>
<name>A0A2M7T6H2_9ACTN</name>
<dbReference type="Proteomes" id="UP000230956">
    <property type="component" value="Unassembled WGS sequence"/>
</dbReference>
<dbReference type="PANTHER" id="PTHR42731">
    <property type="entry name" value="SLL1084 PROTEIN"/>
    <property type="match status" value="1"/>
</dbReference>
<dbReference type="SUPFAM" id="SSF102114">
    <property type="entry name" value="Radical SAM enzymes"/>
    <property type="match status" value="1"/>
</dbReference>
<evidence type="ECO:0000313" key="3">
    <source>
        <dbReference type="Proteomes" id="UP000230956"/>
    </source>
</evidence>
<dbReference type="NCBIfam" id="TIGR03960">
    <property type="entry name" value="rSAM_fuse_unch"/>
    <property type="match status" value="1"/>
</dbReference>
<sequence>MKHQTASEPKRRNLWARIEQVLQQVEKPSRYINHELNSVHKEISEDLLRFGLAYPDTYEVGLPNMGLQILYEILNRREDVFAERIYAPWVDMDTVMRESGIPLFTVETHSAVSDLDVFGFTLQHELIYTNVINMLDLAGLPVFAKDRDLSYPIVIAGGPGTVNPEPMAAFFDAFVVGEAEELIHELVDILGGWKKSGGTDKIVLLEKLSQVPGIYIPAFYEVAYENSGLVKGLITSHGAPAAVTRRIVKDFSKIAVPARPIVPFVDAVHDRCSVEVMRGCTRGCRFCQAGIIYRPVRERTKDQVVEGIATILENTGHEEVSLSSLSSTDYTSIAPVLKELSDRYTEQGISISLPSLRVDAFSVQLVKEIAKVKKTGLTFAPEAGTQRLRDVINKNVTEQDILNTAKIAFQEGWQRIKLYFMIGLPTETQDDLQGIVDLAKKVVDVGLQTLDASAKSRLMVAVSVSAFAPKPDTPFQWVCQDTLEQFEAKQKFLGDRIRGRHLTLKWHNAKSSVIEGAIARGDRRLSDVIYRAWRSGCKFDAWTGEFNYDNWLKAFEDAGLDPNFYAARQRDLDEVMPWRHIDTGATQEFFKAEYENALTGELTEDCRTGACSGCGVCPNLDAENLLFGK</sequence>
<dbReference type="Pfam" id="PF04055">
    <property type="entry name" value="Radical_SAM"/>
    <property type="match status" value="1"/>
</dbReference>
<protein>
    <submittedName>
        <fullName evidence="2">B12-binding domain-containing radical SAM protein</fullName>
    </submittedName>
</protein>
<dbReference type="GO" id="GO:0051537">
    <property type="term" value="F:2 iron, 2 sulfur cluster binding"/>
    <property type="evidence" value="ECO:0007669"/>
    <property type="project" value="InterPro"/>
</dbReference>
<dbReference type="InterPro" id="IPR023862">
    <property type="entry name" value="CHP03960_rSAM"/>
</dbReference>
<reference evidence="3" key="1">
    <citation type="submission" date="2017-09" db="EMBL/GenBank/DDBJ databases">
        <title>Depth-based differentiation of microbial function through sediment-hosted aquifers and enrichment of novel symbionts in the deep terrestrial subsurface.</title>
        <authorList>
            <person name="Probst A.J."/>
            <person name="Ladd B."/>
            <person name="Jarett J.K."/>
            <person name="Geller-Mcgrath D.E."/>
            <person name="Sieber C.M.K."/>
            <person name="Emerson J.B."/>
            <person name="Anantharaman K."/>
            <person name="Thomas B.C."/>
            <person name="Malmstrom R."/>
            <person name="Stieglmeier M."/>
            <person name="Klingl A."/>
            <person name="Woyke T."/>
            <person name="Ryan C.M."/>
            <person name="Banfield J.F."/>
        </authorList>
    </citation>
    <scope>NUCLEOTIDE SEQUENCE [LARGE SCALE GENOMIC DNA]</scope>
</reference>
<organism evidence="2 3">
    <name type="scientific">Candidatus Aquicultor secundus</name>
    <dbReference type="NCBI Taxonomy" id="1973895"/>
    <lineage>
        <taxon>Bacteria</taxon>
        <taxon>Bacillati</taxon>
        <taxon>Actinomycetota</taxon>
        <taxon>Candidatus Aquicultoria</taxon>
        <taxon>Candidatus Aquicultorales</taxon>
        <taxon>Candidatus Aquicultoraceae</taxon>
        <taxon>Candidatus Aquicultor</taxon>
    </lineage>
</organism>